<dbReference type="InterPro" id="IPR053024">
    <property type="entry name" value="Fungal_surface_NADase"/>
</dbReference>
<dbReference type="InterPro" id="IPR036170">
    <property type="entry name" value="YezG-like_sf"/>
</dbReference>
<dbReference type="InterPro" id="IPR025331">
    <property type="entry name" value="TNT"/>
</dbReference>
<evidence type="ECO:0000313" key="4">
    <source>
        <dbReference type="Proteomes" id="UP000253495"/>
    </source>
</evidence>
<evidence type="ECO:0000256" key="1">
    <source>
        <dbReference type="SAM" id="MobiDB-lite"/>
    </source>
</evidence>
<feature type="compositionally biased region" description="Pro residues" evidence="1">
    <location>
        <begin position="757"/>
        <end position="772"/>
    </location>
</feature>
<feature type="compositionally biased region" description="Low complexity" evidence="1">
    <location>
        <begin position="332"/>
        <end position="345"/>
    </location>
</feature>
<feature type="compositionally biased region" description="Pro residues" evidence="1">
    <location>
        <begin position="151"/>
        <end position="178"/>
    </location>
</feature>
<feature type="compositionally biased region" description="Pro residues" evidence="1">
    <location>
        <begin position="668"/>
        <end position="681"/>
    </location>
</feature>
<feature type="compositionally biased region" description="Gly residues" evidence="1">
    <location>
        <begin position="812"/>
        <end position="823"/>
    </location>
</feature>
<feature type="compositionally biased region" description="Basic and acidic residues" evidence="1">
    <location>
        <begin position="346"/>
        <end position="357"/>
    </location>
</feature>
<evidence type="ECO:0000259" key="2">
    <source>
        <dbReference type="Pfam" id="PF14021"/>
    </source>
</evidence>
<dbReference type="Pfam" id="PF14021">
    <property type="entry name" value="TNT"/>
    <property type="match status" value="1"/>
</dbReference>
<dbReference type="PANTHER" id="PTHR42059:SF1">
    <property type="entry name" value="TNT DOMAIN-CONTAINING PROTEIN"/>
    <property type="match status" value="1"/>
</dbReference>
<dbReference type="GO" id="GO:0050135">
    <property type="term" value="F:NADP+ nucleosidase activity"/>
    <property type="evidence" value="ECO:0007669"/>
    <property type="project" value="InterPro"/>
</dbReference>
<name>A0A368VCF3_9ACTN</name>
<dbReference type="EMBL" id="QPJC01000019">
    <property type="protein sequence ID" value="RCW38806.1"/>
    <property type="molecule type" value="Genomic_DNA"/>
</dbReference>
<feature type="compositionally biased region" description="Basic and acidic residues" evidence="1">
    <location>
        <begin position="645"/>
        <end position="658"/>
    </location>
</feature>
<dbReference type="RefSeq" id="WP_114454934.1">
    <property type="nucleotide sequence ID" value="NZ_QPJC01000019.1"/>
</dbReference>
<feature type="compositionally biased region" description="Pro residues" evidence="1">
    <location>
        <begin position="721"/>
        <end position="731"/>
    </location>
</feature>
<feature type="compositionally biased region" description="Low complexity" evidence="1">
    <location>
        <begin position="798"/>
        <end position="807"/>
    </location>
</feature>
<accession>A0A368VCF3</accession>
<dbReference type="SUPFAM" id="SSF160424">
    <property type="entry name" value="BH3703-like"/>
    <property type="match status" value="1"/>
</dbReference>
<feature type="domain" description="TNT" evidence="2">
    <location>
        <begin position="852"/>
        <end position="935"/>
    </location>
</feature>
<feature type="region of interest" description="Disordered" evidence="1">
    <location>
        <begin position="324"/>
        <end position="461"/>
    </location>
</feature>
<dbReference type="PANTHER" id="PTHR42059">
    <property type="entry name" value="TNT DOMAIN-CONTAINING PROTEIN"/>
    <property type="match status" value="1"/>
</dbReference>
<proteinExistence type="predicted"/>
<dbReference type="OrthoDB" id="275232at2"/>
<feature type="compositionally biased region" description="Basic and acidic residues" evidence="1">
    <location>
        <begin position="602"/>
        <end position="614"/>
    </location>
</feature>
<feature type="compositionally biased region" description="Polar residues" evidence="1">
    <location>
        <begin position="682"/>
        <end position="691"/>
    </location>
</feature>
<feature type="compositionally biased region" description="Basic and acidic residues" evidence="1">
    <location>
        <begin position="371"/>
        <end position="381"/>
    </location>
</feature>
<feature type="region of interest" description="Disordered" evidence="1">
    <location>
        <begin position="142"/>
        <end position="183"/>
    </location>
</feature>
<feature type="region of interest" description="Disordered" evidence="1">
    <location>
        <begin position="216"/>
        <end position="240"/>
    </location>
</feature>
<evidence type="ECO:0000313" key="3">
    <source>
        <dbReference type="EMBL" id="RCW38806.1"/>
    </source>
</evidence>
<sequence length="949" mass="100380">MSRPTAISPEEQEQIARRIGVLLLQEAPEDWQQITVEYRATGEYRDLLGETARQDGSTETWQPPEELLGIFEHLREGMYRPDVGTWISALYIVERPSSYRIDINFDEEPQWQQPLPGAAYVDELRRYPRSEENIPDWMRARLEGSSSNGAPQPPQLQPPEPQPPEPQPPEPQQAPPQAPVGNDVTRPQEAAIAADRQESHDSSTPGGQQHFRTARVFDDVDEQGRPLVATRTPVSPEESSSLRQYLENAPIVLAARDDEVDQLAPERPAVVPATWHTDGVWLWQGALPYYLAQYGLPPEPELLEHIRSRRFVLPEIDDRTRDAAASALVDQPAPEESPAAGGAPEAPRESDAARADEYLNTSEHSAVDASADSHPERHAPVEENGALPDDSPGHNTPMAADALGGGDIDAEGPGIGARSSDDAAADGFGADEQQAWHRESEPQADAVSAARHGHTEEENLDVSGPEAVFAQLDDRLSGLGVDTGSYRIGSRAEDTWCLVAEGADWLVIGPRNSPGELRFARADQAAAYLLGGLLMSQADPEAGTARGGAPEPAESSASIDPFESDDSAESDASSGADALPGSADSSPEAAIPDDPPPSSTDAQHRSAEDSDEHFLFTANRSPQPEGGALSAPESPAAQDNGADGTVHHDIAASEERTHIRPALNQERPAPPVGQAPPPPPNESTSGGTAASGQEVPPLPKRPPRADGAGATPPQSDAGNQPPAPVNPPPTGGPAGADQRQSGSGGPGMASPSRPAAPGEPPRPPQAGNPGEPPTRLNSTLNRPPQSGPGEPPRPPQAPVGQAPPGQALNGHAPGGGPPAGQAGGPPAPQQPIEPLQGEPPLTLYRDRHTVVLQPGTDLDRFGEPSGNVTYAIRTPYTQRSLPPQWANRTYLAYRVQRPVHALRGTAVPWFEQQGGGTAYVLPAAVSELVANGTLIALTGNEAPPRPSME</sequence>
<protein>
    <submittedName>
        <fullName evidence="3">Uncharacterized protein DUF4237</fullName>
    </submittedName>
</protein>
<comment type="caution">
    <text evidence="3">The sequence shown here is derived from an EMBL/GenBank/DDBJ whole genome shotgun (WGS) entry which is preliminary data.</text>
</comment>
<organism evidence="3 4">
    <name type="scientific">Halopolyspora algeriensis</name>
    <dbReference type="NCBI Taxonomy" id="1500506"/>
    <lineage>
        <taxon>Bacteria</taxon>
        <taxon>Bacillati</taxon>
        <taxon>Actinomycetota</taxon>
        <taxon>Actinomycetes</taxon>
        <taxon>Actinomycetes incertae sedis</taxon>
        <taxon>Halopolyspora</taxon>
    </lineage>
</organism>
<gene>
    <name evidence="3" type="ORF">DFQ14_1199</name>
</gene>
<keyword evidence="4" id="KW-1185">Reference proteome</keyword>
<feature type="region of interest" description="Disordered" evidence="1">
    <location>
        <begin position="540"/>
        <end position="840"/>
    </location>
</feature>
<feature type="compositionally biased region" description="Pro residues" evidence="1">
    <location>
        <begin position="785"/>
        <end position="797"/>
    </location>
</feature>
<dbReference type="AlphaFoldDB" id="A0A368VCF3"/>
<dbReference type="Proteomes" id="UP000253495">
    <property type="component" value="Unassembled WGS sequence"/>
</dbReference>
<reference evidence="3 4" key="1">
    <citation type="submission" date="2018-07" db="EMBL/GenBank/DDBJ databases">
        <title>Genomic Encyclopedia of Type Strains, Phase III (KMG-III): the genomes of soil and plant-associated and newly described type strains.</title>
        <authorList>
            <person name="Whitman W."/>
        </authorList>
    </citation>
    <scope>NUCLEOTIDE SEQUENCE [LARGE SCALE GENOMIC DNA]</scope>
    <source>
        <strain evidence="3 4">CECT 8575</strain>
    </source>
</reference>